<evidence type="ECO:0000256" key="4">
    <source>
        <dbReference type="ARBA" id="ARBA00023136"/>
    </source>
</evidence>
<proteinExistence type="predicted"/>
<accession>W6MMG1</accession>
<dbReference type="InterPro" id="IPR020846">
    <property type="entry name" value="MFS_dom"/>
</dbReference>
<reference evidence="7" key="1">
    <citation type="submission" date="2013-12" db="EMBL/GenBank/DDBJ databases">
        <authorList>
            <person name="Genoscope - CEA"/>
        </authorList>
    </citation>
    <scope>NUCLEOTIDE SEQUENCE</scope>
    <source>
        <strain evidence="7">CBS 1993</strain>
    </source>
</reference>
<evidence type="ECO:0000313" key="7">
    <source>
        <dbReference type="EMBL" id="CDK26107.1"/>
    </source>
</evidence>
<dbReference type="AlphaFoldDB" id="W6MMG1"/>
<dbReference type="InterPro" id="IPR036259">
    <property type="entry name" value="MFS_trans_sf"/>
</dbReference>
<dbReference type="STRING" id="1382522.W6MMG1"/>
<evidence type="ECO:0000256" key="5">
    <source>
        <dbReference type="SAM" id="Phobius"/>
    </source>
</evidence>
<keyword evidence="8" id="KW-1185">Reference proteome</keyword>
<feature type="transmembrane region" description="Helical" evidence="5">
    <location>
        <begin position="233"/>
        <end position="253"/>
    </location>
</feature>
<feature type="transmembrane region" description="Helical" evidence="5">
    <location>
        <begin position="121"/>
        <end position="138"/>
    </location>
</feature>
<feature type="domain" description="Major facilitator superfamily (MFS) profile" evidence="6">
    <location>
        <begin position="79"/>
        <end position="567"/>
    </location>
</feature>
<keyword evidence="4 5" id="KW-0472">Membrane</keyword>
<reference evidence="7" key="2">
    <citation type="submission" date="2014-02" db="EMBL/GenBank/DDBJ databases">
        <title>Complete DNA sequence of /Kuraishia capsulata/ illustrates novel genomic features among budding yeasts (/Saccharomycotina/).</title>
        <authorList>
            <person name="Morales L."/>
            <person name="Noel B."/>
            <person name="Porcel B."/>
            <person name="Marcet-Houben M."/>
            <person name="Hullo M-F."/>
            <person name="Sacerdot C."/>
            <person name="Tekaia F."/>
            <person name="Leh-Louis V."/>
            <person name="Despons L."/>
            <person name="Khanna V."/>
            <person name="Aury J-M."/>
            <person name="Barbe V."/>
            <person name="Couloux A."/>
            <person name="Labadie K."/>
            <person name="Pelletier E."/>
            <person name="Souciet J-L."/>
            <person name="Boekhout T."/>
            <person name="Gabaldon T."/>
            <person name="Wincker P."/>
            <person name="Dujon B."/>
        </authorList>
    </citation>
    <scope>NUCLEOTIDE SEQUENCE</scope>
    <source>
        <strain evidence="7">CBS 1993</strain>
    </source>
</reference>
<dbReference type="Pfam" id="PF07690">
    <property type="entry name" value="MFS_1"/>
    <property type="match status" value="1"/>
</dbReference>
<dbReference type="GeneID" id="34519503"/>
<dbReference type="OrthoDB" id="5215911at2759"/>
<dbReference type="GO" id="GO:0022857">
    <property type="term" value="F:transmembrane transporter activity"/>
    <property type="evidence" value="ECO:0007669"/>
    <property type="project" value="InterPro"/>
</dbReference>
<feature type="transmembrane region" description="Helical" evidence="5">
    <location>
        <begin position="489"/>
        <end position="509"/>
    </location>
</feature>
<dbReference type="RefSeq" id="XP_022458115.1">
    <property type="nucleotide sequence ID" value="XM_022604322.1"/>
</dbReference>
<dbReference type="EMBL" id="HG793126">
    <property type="protein sequence ID" value="CDK26107.1"/>
    <property type="molecule type" value="Genomic_DNA"/>
</dbReference>
<dbReference type="Gene3D" id="1.20.1250.20">
    <property type="entry name" value="MFS general substrate transporter like domains"/>
    <property type="match status" value="1"/>
</dbReference>
<feature type="transmembrane region" description="Helical" evidence="5">
    <location>
        <begin position="426"/>
        <end position="445"/>
    </location>
</feature>
<evidence type="ECO:0000256" key="1">
    <source>
        <dbReference type="ARBA" id="ARBA00004141"/>
    </source>
</evidence>
<evidence type="ECO:0000313" key="8">
    <source>
        <dbReference type="Proteomes" id="UP000019384"/>
    </source>
</evidence>
<keyword evidence="3 5" id="KW-1133">Transmembrane helix</keyword>
<feature type="transmembrane region" description="Helical" evidence="5">
    <location>
        <begin position="145"/>
        <end position="162"/>
    </location>
</feature>
<feature type="transmembrane region" description="Helical" evidence="5">
    <location>
        <begin position="384"/>
        <end position="405"/>
    </location>
</feature>
<organism evidence="7 8">
    <name type="scientific">Kuraishia capsulata CBS 1993</name>
    <dbReference type="NCBI Taxonomy" id="1382522"/>
    <lineage>
        <taxon>Eukaryota</taxon>
        <taxon>Fungi</taxon>
        <taxon>Dikarya</taxon>
        <taxon>Ascomycota</taxon>
        <taxon>Saccharomycotina</taxon>
        <taxon>Pichiomycetes</taxon>
        <taxon>Pichiales</taxon>
        <taxon>Pichiaceae</taxon>
        <taxon>Kuraishia</taxon>
    </lineage>
</organism>
<feature type="transmembrane region" description="Helical" evidence="5">
    <location>
        <begin position="358"/>
        <end position="378"/>
    </location>
</feature>
<comment type="subcellular location">
    <subcellularLocation>
        <location evidence="1">Membrane</location>
        <topology evidence="1">Multi-pass membrane protein</topology>
    </subcellularLocation>
</comment>
<dbReference type="Proteomes" id="UP000019384">
    <property type="component" value="Unassembled WGS sequence"/>
</dbReference>
<feature type="transmembrane region" description="Helical" evidence="5">
    <location>
        <begin position="77"/>
        <end position="101"/>
    </location>
</feature>
<feature type="transmembrane region" description="Helical" evidence="5">
    <location>
        <begin position="521"/>
        <end position="542"/>
    </location>
</feature>
<evidence type="ECO:0000259" key="6">
    <source>
        <dbReference type="PROSITE" id="PS50850"/>
    </source>
</evidence>
<dbReference type="SUPFAM" id="SSF103473">
    <property type="entry name" value="MFS general substrate transporter"/>
    <property type="match status" value="1"/>
</dbReference>
<gene>
    <name evidence="7" type="ORF">KUCA_T00002078001</name>
</gene>
<feature type="transmembrane region" description="Helical" evidence="5">
    <location>
        <begin position="204"/>
        <end position="226"/>
    </location>
</feature>
<feature type="transmembrane region" description="Helical" evidence="5">
    <location>
        <begin position="330"/>
        <end position="351"/>
    </location>
</feature>
<keyword evidence="2 5" id="KW-0812">Transmembrane</keyword>
<evidence type="ECO:0000256" key="2">
    <source>
        <dbReference type="ARBA" id="ARBA00022692"/>
    </source>
</evidence>
<name>W6MMG1_9ASCO</name>
<dbReference type="PANTHER" id="PTHR23502">
    <property type="entry name" value="MAJOR FACILITATOR SUPERFAMILY"/>
    <property type="match status" value="1"/>
</dbReference>
<feature type="transmembrane region" description="Helical" evidence="5">
    <location>
        <begin position="451"/>
        <end position="477"/>
    </location>
</feature>
<dbReference type="GO" id="GO:0005886">
    <property type="term" value="C:plasma membrane"/>
    <property type="evidence" value="ECO:0007669"/>
    <property type="project" value="TreeGrafter"/>
</dbReference>
<dbReference type="InterPro" id="IPR011701">
    <property type="entry name" value="MFS"/>
</dbReference>
<sequence length="567" mass="64125">MKHPRLWDQQDTKIRFDILSAIMIDFDAIPGTSHLVEFDQVKLNELEVEPKEKDVVLIPTPTTDPNDPLNWSLRRKWLNMFCMVVYVFGIGVPCSCLFSVLPQIVEVRHISLGALNTSTGYMFLFYGIGTYFCMPLASQFGKRPVYLFSLFSVSLVTLWEAYAKTQGSFTGSKIVQGFLGSPIETLCEVSISDMFFEHERGTWMSVYALALFGSNYAAPIVAGFIADGQGWQWVIYWSSIWTAVAFLFLFFFMEESNYTRPLDIDSDESQIEVISSNAKEANVTHIQPRDSIRSMGVEVLKGNIQIDSSIPLKSKKERFALWTYGDKKWFIYYLTGPFLMLQFPVVIYSGFLYGASLFWYSVMNGTLTTVFGGAPYNFSSAMCGLVYVSLLIFAAIFNFYAGWTADWLKIKLATRRGGKSNAEDRLWLLGLYMFIGPAALFLFGIGAYYQIHWFAVVIGAGITGGSVLLGCTSACNYTIDTYREMGSEAMIVVILIRNCMNFGMGYAITPWVNDLGYKYCFLSAGFICFGCISTFLIMEIWGPTWREKTKGRYWKIIQDRKAAGISR</sequence>
<evidence type="ECO:0000256" key="3">
    <source>
        <dbReference type="ARBA" id="ARBA00022989"/>
    </source>
</evidence>
<dbReference type="PROSITE" id="PS50850">
    <property type="entry name" value="MFS"/>
    <property type="match status" value="1"/>
</dbReference>
<dbReference type="PANTHER" id="PTHR23502:SF30">
    <property type="entry name" value="TRANSPORTER, PUTATIVE (AFU_ORTHOLOGUE AFUA_8G04702)-RELATED"/>
    <property type="match status" value="1"/>
</dbReference>
<protein>
    <recommendedName>
        <fullName evidence="6">Major facilitator superfamily (MFS) profile domain-containing protein</fullName>
    </recommendedName>
</protein>
<dbReference type="HOGENOM" id="CLU_008455_13_3_1"/>